<evidence type="ECO:0000313" key="4">
    <source>
        <dbReference type="EMBL" id="KAE8369561.1"/>
    </source>
</evidence>
<sequence length="139" mass="15613">MNTFFFFFFFFFLLLCLLAVLFEGCQALPIGADQTAHTSSVAFGLSIGLGLGLGVPVAAWVVICLRRHIHHLQIRRDRRQWRQEMAVAMRAQLAQEEATVARIPRFGGRHKEVTKPPSCHVKDSRPLPSPVASLKTIDE</sequence>
<evidence type="ECO:0000256" key="2">
    <source>
        <dbReference type="SAM" id="Phobius"/>
    </source>
</evidence>
<keyword evidence="3" id="KW-0732">Signal</keyword>
<dbReference type="EMBL" id="ML737572">
    <property type="protein sequence ID" value="KAE8369561.1"/>
    <property type="molecule type" value="Genomic_DNA"/>
</dbReference>
<feature type="compositionally biased region" description="Basic and acidic residues" evidence="1">
    <location>
        <begin position="109"/>
        <end position="125"/>
    </location>
</feature>
<keyword evidence="5" id="KW-1185">Reference proteome</keyword>
<evidence type="ECO:0000256" key="3">
    <source>
        <dbReference type="SAM" id="SignalP"/>
    </source>
</evidence>
<accession>A0A5N7AI52</accession>
<evidence type="ECO:0000313" key="5">
    <source>
        <dbReference type="Proteomes" id="UP000326268"/>
    </source>
</evidence>
<feature type="chain" id="PRO_5024892688" description="Transmembrane protein" evidence="3">
    <location>
        <begin position="28"/>
        <end position="139"/>
    </location>
</feature>
<proteinExistence type="predicted"/>
<keyword evidence="2" id="KW-0812">Transmembrane</keyword>
<feature type="region of interest" description="Disordered" evidence="1">
    <location>
        <begin position="109"/>
        <end position="139"/>
    </location>
</feature>
<protein>
    <recommendedName>
        <fullName evidence="6">Transmembrane protein</fullName>
    </recommendedName>
</protein>
<gene>
    <name evidence="4" type="ORF">BDV27DRAFT_152858</name>
</gene>
<dbReference type="OrthoDB" id="4506170at2759"/>
<dbReference type="Proteomes" id="UP000326268">
    <property type="component" value="Unassembled WGS sequence"/>
</dbReference>
<evidence type="ECO:0008006" key="6">
    <source>
        <dbReference type="Google" id="ProtNLM"/>
    </source>
</evidence>
<organism evidence="4 5">
    <name type="scientific">Aspergillus caelatus</name>
    <dbReference type="NCBI Taxonomy" id="61420"/>
    <lineage>
        <taxon>Eukaryota</taxon>
        <taxon>Fungi</taxon>
        <taxon>Dikarya</taxon>
        <taxon>Ascomycota</taxon>
        <taxon>Pezizomycotina</taxon>
        <taxon>Eurotiomycetes</taxon>
        <taxon>Eurotiomycetidae</taxon>
        <taxon>Eurotiales</taxon>
        <taxon>Aspergillaceae</taxon>
        <taxon>Aspergillus</taxon>
        <taxon>Aspergillus subgen. Circumdati</taxon>
    </lineage>
</organism>
<reference evidence="4 5" key="1">
    <citation type="submission" date="2019-04" db="EMBL/GenBank/DDBJ databases">
        <title>Friends and foes A comparative genomics studyof 23 Aspergillus species from section Flavi.</title>
        <authorList>
            <consortium name="DOE Joint Genome Institute"/>
            <person name="Kjaerbolling I."/>
            <person name="Vesth T."/>
            <person name="Frisvad J.C."/>
            <person name="Nybo J.L."/>
            <person name="Theobald S."/>
            <person name="Kildgaard S."/>
            <person name="Isbrandt T."/>
            <person name="Kuo A."/>
            <person name="Sato A."/>
            <person name="Lyhne E.K."/>
            <person name="Kogle M.E."/>
            <person name="Wiebenga A."/>
            <person name="Kun R.S."/>
            <person name="Lubbers R.J."/>
            <person name="Makela M.R."/>
            <person name="Barry K."/>
            <person name="Chovatia M."/>
            <person name="Clum A."/>
            <person name="Daum C."/>
            <person name="Haridas S."/>
            <person name="He G."/>
            <person name="LaButti K."/>
            <person name="Lipzen A."/>
            <person name="Mondo S."/>
            <person name="Riley R."/>
            <person name="Salamov A."/>
            <person name="Simmons B.A."/>
            <person name="Magnuson J.K."/>
            <person name="Henrissat B."/>
            <person name="Mortensen U.H."/>
            <person name="Larsen T.O."/>
            <person name="Devries R.P."/>
            <person name="Grigoriev I.V."/>
            <person name="Machida M."/>
            <person name="Baker S.E."/>
            <person name="Andersen M.R."/>
        </authorList>
    </citation>
    <scope>NUCLEOTIDE SEQUENCE [LARGE SCALE GENOMIC DNA]</scope>
    <source>
        <strain evidence="4 5">CBS 763.97</strain>
    </source>
</reference>
<feature type="transmembrane region" description="Helical" evidence="2">
    <location>
        <begin position="43"/>
        <end position="65"/>
    </location>
</feature>
<name>A0A5N7AI52_9EURO</name>
<keyword evidence="2" id="KW-1133">Transmembrane helix</keyword>
<dbReference type="AlphaFoldDB" id="A0A5N7AI52"/>
<dbReference type="GeneID" id="43656106"/>
<evidence type="ECO:0000256" key="1">
    <source>
        <dbReference type="SAM" id="MobiDB-lite"/>
    </source>
</evidence>
<keyword evidence="2" id="KW-0472">Membrane</keyword>
<dbReference type="RefSeq" id="XP_031932642.1">
    <property type="nucleotide sequence ID" value="XM_032071660.1"/>
</dbReference>
<feature type="signal peptide" evidence="3">
    <location>
        <begin position="1"/>
        <end position="27"/>
    </location>
</feature>